<reference evidence="2" key="2">
    <citation type="submission" date="2008-08" db="EMBL/GenBank/DDBJ databases">
        <authorList>
            <consortium name="Diatom Consortium"/>
            <person name="Grigoriev I."/>
            <person name="Grimwood J."/>
            <person name="Kuo A."/>
            <person name="Otillar R.P."/>
            <person name="Salamov A."/>
            <person name="Detter J.C."/>
            <person name="Lindquist E."/>
            <person name="Shapiro H."/>
            <person name="Lucas S."/>
            <person name="Glavina del Rio T."/>
            <person name="Pitluck S."/>
            <person name="Rokhsar D."/>
            <person name="Bowler C."/>
        </authorList>
    </citation>
    <scope>GENOME REANNOTATION</scope>
    <source>
        <strain evidence="2">CCAP 1055/1</strain>
    </source>
</reference>
<accession>B7GAP0</accession>
<dbReference type="GeneID" id="7195818"/>
<dbReference type="Proteomes" id="UP000000759">
    <property type="component" value="Chromosome 22"/>
</dbReference>
<dbReference type="PaxDb" id="2850-Phatr40172"/>
<evidence type="ECO:0000313" key="1">
    <source>
        <dbReference type="EMBL" id="EEC44288.1"/>
    </source>
</evidence>
<protein>
    <submittedName>
        <fullName evidence="1">Uncharacterized protein</fullName>
    </submittedName>
</protein>
<name>B7GAP0_PHATC</name>
<dbReference type="InterPro" id="IPR032157">
    <property type="entry name" value="PAC4"/>
</dbReference>
<dbReference type="RefSeq" id="XP_002184110.1">
    <property type="nucleotide sequence ID" value="XM_002184074.1"/>
</dbReference>
<dbReference type="InParanoid" id="B7GAP0"/>
<dbReference type="EMBL" id="CM000624">
    <property type="protein sequence ID" value="EEC44288.1"/>
    <property type="molecule type" value="Genomic_DNA"/>
</dbReference>
<organism evidence="1 2">
    <name type="scientific">Phaeodactylum tricornutum (strain CCAP 1055/1)</name>
    <dbReference type="NCBI Taxonomy" id="556484"/>
    <lineage>
        <taxon>Eukaryota</taxon>
        <taxon>Sar</taxon>
        <taxon>Stramenopiles</taxon>
        <taxon>Ochrophyta</taxon>
        <taxon>Bacillariophyta</taxon>
        <taxon>Bacillariophyceae</taxon>
        <taxon>Bacillariophycidae</taxon>
        <taxon>Naviculales</taxon>
        <taxon>Phaeodactylaceae</taxon>
        <taxon>Phaeodactylum</taxon>
    </lineage>
</organism>
<dbReference type="HOGENOM" id="CLU_1374593_0_0_1"/>
<proteinExistence type="predicted"/>
<dbReference type="GO" id="GO:0043248">
    <property type="term" value="P:proteasome assembly"/>
    <property type="evidence" value="ECO:0007669"/>
    <property type="project" value="InterPro"/>
</dbReference>
<dbReference type="Pfam" id="PF16093">
    <property type="entry name" value="PAC4"/>
    <property type="match status" value="1"/>
</dbReference>
<gene>
    <name evidence="1" type="ORF">PHATRDRAFT_40172</name>
</gene>
<sequence>MVEVTQDAPRMDITTFAVNLPPAIVQGFDEPIVDDSVGISLGDQGIVGTITFSKKAATIWFGWGSLQSSKTSGPGGNAGYGATPVGAKSLCVGTAPNLSMGPLVVAMPRPRYKGSLSISAEPSTSKLIGYDDEGDEMVARQMSSRLSQRLGIAIFVSCSFTGAPAMATDGVDQSIVQHRAAAFAEREVYRILNKKLNSV</sequence>
<dbReference type="OrthoDB" id="46218at2759"/>
<dbReference type="AlphaFoldDB" id="B7GAP0"/>
<keyword evidence="2" id="KW-1185">Reference proteome</keyword>
<reference evidence="1 2" key="1">
    <citation type="journal article" date="2008" name="Nature">
        <title>The Phaeodactylum genome reveals the evolutionary history of diatom genomes.</title>
        <authorList>
            <person name="Bowler C."/>
            <person name="Allen A.E."/>
            <person name="Badger J.H."/>
            <person name="Grimwood J."/>
            <person name="Jabbari K."/>
            <person name="Kuo A."/>
            <person name="Maheswari U."/>
            <person name="Martens C."/>
            <person name="Maumus F."/>
            <person name="Otillar R.P."/>
            <person name="Rayko E."/>
            <person name="Salamov A."/>
            <person name="Vandepoele K."/>
            <person name="Beszteri B."/>
            <person name="Gruber A."/>
            <person name="Heijde M."/>
            <person name="Katinka M."/>
            <person name="Mock T."/>
            <person name="Valentin K."/>
            <person name="Verret F."/>
            <person name="Berges J.A."/>
            <person name="Brownlee C."/>
            <person name="Cadoret J.P."/>
            <person name="Chiovitti A."/>
            <person name="Choi C.J."/>
            <person name="Coesel S."/>
            <person name="De Martino A."/>
            <person name="Detter J.C."/>
            <person name="Durkin C."/>
            <person name="Falciatore A."/>
            <person name="Fournet J."/>
            <person name="Haruta M."/>
            <person name="Huysman M.J."/>
            <person name="Jenkins B.D."/>
            <person name="Jiroutova K."/>
            <person name="Jorgensen R.E."/>
            <person name="Joubert Y."/>
            <person name="Kaplan A."/>
            <person name="Kroger N."/>
            <person name="Kroth P.G."/>
            <person name="La Roche J."/>
            <person name="Lindquist E."/>
            <person name="Lommer M."/>
            <person name="Martin-Jezequel V."/>
            <person name="Lopez P.J."/>
            <person name="Lucas S."/>
            <person name="Mangogna M."/>
            <person name="McGinnis K."/>
            <person name="Medlin L.K."/>
            <person name="Montsant A."/>
            <person name="Oudot-Le Secq M.P."/>
            <person name="Napoli C."/>
            <person name="Obornik M."/>
            <person name="Parker M.S."/>
            <person name="Petit J.L."/>
            <person name="Porcel B.M."/>
            <person name="Poulsen N."/>
            <person name="Robison M."/>
            <person name="Rychlewski L."/>
            <person name="Rynearson T.A."/>
            <person name="Schmutz J."/>
            <person name="Shapiro H."/>
            <person name="Siaut M."/>
            <person name="Stanley M."/>
            <person name="Sussman M.R."/>
            <person name="Taylor A.R."/>
            <person name="Vardi A."/>
            <person name="von Dassow P."/>
            <person name="Vyverman W."/>
            <person name="Willis A."/>
            <person name="Wyrwicz L.S."/>
            <person name="Rokhsar D.S."/>
            <person name="Weissenbach J."/>
            <person name="Armbrust E.V."/>
            <person name="Green B.R."/>
            <person name="Van de Peer Y."/>
            <person name="Grigoriev I.V."/>
        </authorList>
    </citation>
    <scope>NUCLEOTIDE SEQUENCE [LARGE SCALE GENOMIC DNA]</scope>
    <source>
        <strain evidence="1 2">CCAP 1055/1</strain>
    </source>
</reference>
<dbReference type="KEGG" id="pti:PHATRDRAFT_40172"/>
<evidence type="ECO:0000313" key="2">
    <source>
        <dbReference type="Proteomes" id="UP000000759"/>
    </source>
</evidence>